<keyword evidence="4 10" id="KW-0808">Transferase</keyword>
<name>A0A518D1J6_9BACT</name>
<keyword evidence="6 10" id="KW-0547">Nucleotide-binding</keyword>
<dbReference type="Proteomes" id="UP000319342">
    <property type="component" value="Chromosome"/>
</dbReference>
<comment type="caution">
    <text evidence="10">Lacks conserved residue(s) required for the propagation of feature annotation.</text>
</comment>
<feature type="binding site" evidence="10">
    <location>
        <begin position="25"/>
        <end position="30"/>
    </location>
    <ligand>
        <name>substrate</name>
    </ligand>
</feature>
<evidence type="ECO:0000256" key="9">
    <source>
        <dbReference type="ARBA" id="ARBA00049563"/>
    </source>
</evidence>
<evidence type="ECO:0000256" key="4">
    <source>
        <dbReference type="ARBA" id="ARBA00022679"/>
    </source>
</evidence>
<dbReference type="Pfam" id="PF01715">
    <property type="entry name" value="IPPT"/>
    <property type="match status" value="1"/>
</dbReference>
<evidence type="ECO:0000256" key="7">
    <source>
        <dbReference type="ARBA" id="ARBA00022840"/>
    </source>
</evidence>
<dbReference type="PANTHER" id="PTHR11088">
    <property type="entry name" value="TRNA DIMETHYLALLYLTRANSFERASE"/>
    <property type="match status" value="1"/>
</dbReference>
<dbReference type="GO" id="GO:0006400">
    <property type="term" value="P:tRNA modification"/>
    <property type="evidence" value="ECO:0007669"/>
    <property type="project" value="TreeGrafter"/>
</dbReference>
<evidence type="ECO:0000256" key="12">
    <source>
        <dbReference type="RuleBase" id="RU003784"/>
    </source>
</evidence>
<dbReference type="GO" id="GO:0005524">
    <property type="term" value="F:ATP binding"/>
    <property type="evidence" value="ECO:0007669"/>
    <property type="project" value="UniProtKB-UniRule"/>
</dbReference>
<dbReference type="InterPro" id="IPR018022">
    <property type="entry name" value="IPT"/>
</dbReference>
<dbReference type="InterPro" id="IPR027417">
    <property type="entry name" value="P-loop_NTPase"/>
</dbReference>
<reference evidence="14 15" key="1">
    <citation type="submission" date="2019-02" db="EMBL/GenBank/DDBJ databases">
        <title>Deep-cultivation of Planctomycetes and their phenomic and genomic characterization uncovers novel biology.</title>
        <authorList>
            <person name="Wiegand S."/>
            <person name="Jogler M."/>
            <person name="Boedeker C."/>
            <person name="Pinto D."/>
            <person name="Vollmers J."/>
            <person name="Rivas-Marin E."/>
            <person name="Kohn T."/>
            <person name="Peeters S.H."/>
            <person name="Heuer A."/>
            <person name="Rast P."/>
            <person name="Oberbeckmann S."/>
            <person name="Bunk B."/>
            <person name="Jeske O."/>
            <person name="Meyerdierks A."/>
            <person name="Storesund J.E."/>
            <person name="Kallscheuer N."/>
            <person name="Luecker S."/>
            <person name="Lage O.M."/>
            <person name="Pohl T."/>
            <person name="Merkel B.J."/>
            <person name="Hornburger P."/>
            <person name="Mueller R.-W."/>
            <person name="Bruemmer F."/>
            <person name="Labrenz M."/>
            <person name="Spormann A.M."/>
            <person name="Op den Camp H."/>
            <person name="Overmann J."/>
            <person name="Amann R."/>
            <person name="Jetten M.S.M."/>
            <person name="Mascher T."/>
            <person name="Medema M.H."/>
            <person name="Devos D.P."/>
            <person name="Kaster A.-K."/>
            <person name="Ovreas L."/>
            <person name="Rohde M."/>
            <person name="Galperin M.Y."/>
            <person name="Jogler C."/>
        </authorList>
    </citation>
    <scope>NUCLEOTIDE SEQUENCE [LARGE SCALE GENOMIC DNA]</scope>
    <source>
        <strain evidence="14 15">Pla163</strain>
    </source>
</reference>
<evidence type="ECO:0000256" key="10">
    <source>
        <dbReference type="HAMAP-Rule" id="MF_00185"/>
    </source>
</evidence>
<evidence type="ECO:0000256" key="11">
    <source>
        <dbReference type="RuleBase" id="RU003783"/>
    </source>
</evidence>
<protein>
    <recommendedName>
        <fullName evidence="10">tRNA dimethylallyltransferase</fullName>
        <ecNumber evidence="10">2.5.1.75</ecNumber>
    </recommendedName>
    <alternativeName>
        <fullName evidence="10">Dimethylallyl diphosphate:tRNA dimethylallyltransferase</fullName>
        <shortName evidence="10">DMAPP:tRNA dimethylallyltransferase</shortName>
        <shortName evidence="10">DMATase</shortName>
    </alternativeName>
    <alternativeName>
        <fullName evidence="10">Isopentenyl-diphosphate:tRNA isopentenyltransferase</fullName>
        <shortName evidence="10">IPP transferase</shortName>
        <shortName evidence="10">IPPT</shortName>
        <shortName evidence="10">IPTase</shortName>
    </alternativeName>
</protein>
<dbReference type="InterPro" id="IPR039657">
    <property type="entry name" value="Dimethylallyltransferase"/>
</dbReference>
<keyword evidence="7 10" id="KW-0067">ATP-binding</keyword>
<dbReference type="HAMAP" id="MF_00185">
    <property type="entry name" value="IPP_trans"/>
    <property type="match status" value="1"/>
</dbReference>
<dbReference type="AlphaFoldDB" id="A0A518D1J6"/>
<organism evidence="14 15">
    <name type="scientific">Rohdeia mirabilis</name>
    <dbReference type="NCBI Taxonomy" id="2528008"/>
    <lineage>
        <taxon>Bacteria</taxon>
        <taxon>Pseudomonadati</taxon>
        <taxon>Planctomycetota</taxon>
        <taxon>Planctomycetia</taxon>
        <taxon>Planctomycetia incertae sedis</taxon>
        <taxon>Rohdeia</taxon>
    </lineage>
</organism>
<keyword evidence="15" id="KW-1185">Reference proteome</keyword>
<evidence type="ECO:0000313" key="15">
    <source>
        <dbReference type="Proteomes" id="UP000319342"/>
    </source>
</evidence>
<feature type="site" description="Interaction with substrate tRNA" evidence="10">
    <location>
        <position position="114"/>
    </location>
</feature>
<sequence>MSSTPPAHSLDPASTSELLFVVGPTASGKTELGVELARAHGLEICSLDSMLVYRGMDLGTAKPDAAERRGVPHHLIDLIEPSERYDVQRYVADAARELDAIAARGKRALFVGGTGLYLQVLVQGLFAGPAVDVELRAELERRAASDGALALHAALARVDPELAAKLHPNDVRRVIRGLEVHEQSGRPLSSWQEQWSAARRPARIVGIEPPRELHAERVAARTQAMLEAGWIDEVRAIRGASGFGPTACQALGYAEILAYLDGTLVDDRTPVRDEVLLAALIARRTRQFARRQRTWYRRFDTIDWVPFDASPAERVEHAARALGLV</sequence>
<feature type="region of interest" description="Interaction with substrate tRNA" evidence="10">
    <location>
        <begin position="48"/>
        <end position="51"/>
    </location>
</feature>
<comment type="function">
    <text evidence="2 10 12">Catalyzes the transfer of a dimethylallyl group onto the adenine at position 37 in tRNAs that read codons beginning with uridine, leading to the formation of N6-(dimethylallyl)adenosine (i(6)A).</text>
</comment>
<proteinExistence type="inferred from homology"/>
<accession>A0A518D1J6</accession>
<dbReference type="Gene3D" id="3.40.50.300">
    <property type="entry name" value="P-loop containing nucleotide triphosphate hydrolases"/>
    <property type="match status" value="1"/>
</dbReference>
<evidence type="ECO:0000256" key="3">
    <source>
        <dbReference type="ARBA" id="ARBA00005842"/>
    </source>
</evidence>
<dbReference type="GO" id="GO:0052381">
    <property type="term" value="F:tRNA dimethylallyltransferase activity"/>
    <property type="evidence" value="ECO:0007669"/>
    <property type="project" value="UniProtKB-UniRule"/>
</dbReference>
<evidence type="ECO:0000256" key="13">
    <source>
        <dbReference type="RuleBase" id="RU003785"/>
    </source>
</evidence>
<dbReference type="PANTHER" id="PTHR11088:SF60">
    <property type="entry name" value="TRNA DIMETHYLALLYLTRANSFERASE"/>
    <property type="match status" value="1"/>
</dbReference>
<dbReference type="FunFam" id="1.10.20.140:FF:000001">
    <property type="entry name" value="tRNA dimethylallyltransferase"/>
    <property type="match status" value="1"/>
</dbReference>
<evidence type="ECO:0000256" key="6">
    <source>
        <dbReference type="ARBA" id="ARBA00022741"/>
    </source>
</evidence>
<dbReference type="EMBL" id="CP036290">
    <property type="protein sequence ID" value="QDU85340.1"/>
    <property type="molecule type" value="Genomic_DNA"/>
</dbReference>
<feature type="site" description="Interaction with substrate tRNA" evidence="10">
    <location>
        <position position="136"/>
    </location>
</feature>
<keyword evidence="5 10" id="KW-0819">tRNA processing</keyword>
<evidence type="ECO:0000256" key="8">
    <source>
        <dbReference type="ARBA" id="ARBA00022842"/>
    </source>
</evidence>
<comment type="catalytic activity">
    <reaction evidence="9 10 11">
        <text>adenosine(37) in tRNA + dimethylallyl diphosphate = N(6)-dimethylallyladenosine(37) in tRNA + diphosphate</text>
        <dbReference type="Rhea" id="RHEA:26482"/>
        <dbReference type="Rhea" id="RHEA-COMP:10162"/>
        <dbReference type="Rhea" id="RHEA-COMP:10375"/>
        <dbReference type="ChEBI" id="CHEBI:33019"/>
        <dbReference type="ChEBI" id="CHEBI:57623"/>
        <dbReference type="ChEBI" id="CHEBI:74411"/>
        <dbReference type="ChEBI" id="CHEBI:74415"/>
        <dbReference type="EC" id="2.5.1.75"/>
    </reaction>
</comment>
<comment type="subunit">
    <text evidence="10">Monomer.</text>
</comment>
<dbReference type="OrthoDB" id="9776390at2"/>
<evidence type="ECO:0000256" key="1">
    <source>
        <dbReference type="ARBA" id="ARBA00001946"/>
    </source>
</evidence>
<dbReference type="EC" id="2.5.1.75" evidence="10"/>
<keyword evidence="8 10" id="KW-0460">Magnesium</keyword>
<comment type="cofactor">
    <cofactor evidence="1 10">
        <name>Mg(2+)</name>
        <dbReference type="ChEBI" id="CHEBI:18420"/>
    </cofactor>
</comment>
<comment type="similarity">
    <text evidence="3 10 13">Belongs to the IPP transferase family.</text>
</comment>
<dbReference type="NCBIfam" id="TIGR00174">
    <property type="entry name" value="miaA"/>
    <property type="match status" value="1"/>
</dbReference>
<feature type="binding site" evidence="10">
    <location>
        <begin position="23"/>
        <end position="30"/>
    </location>
    <ligand>
        <name>ATP</name>
        <dbReference type="ChEBI" id="CHEBI:30616"/>
    </ligand>
</feature>
<dbReference type="RefSeq" id="WP_145188504.1">
    <property type="nucleotide sequence ID" value="NZ_CP036290.1"/>
</dbReference>
<evidence type="ECO:0000256" key="2">
    <source>
        <dbReference type="ARBA" id="ARBA00003213"/>
    </source>
</evidence>
<dbReference type="SUPFAM" id="SSF52540">
    <property type="entry name" value="P-loop containing nucleoside triphosphate hydrolases"/>
    <property type="match status" value="2"/>
</dbReference>
<dbReference type="Gene3D" id="1.10.20.140">
    <property type="match status" value="1"/>
</dbReference>
<evidence type="ECO:0000256" key="5">
    <source>
        <dbReference type="ARBA" id="ARBA00022694"/>
    </source>
</evidence>
<evidence type="ECO:0000313" key="14">
    <source>
        <dbReference type="EMBL" id="QDU85340.1"/>
    </source>
</evidence>
<gene>
    <name evidence="10 14" type="primary">miaA</name>
    <name evidence="14" type="ORF">Pla163_24680</name>
</gene>